<feature type="region of interest" description="Disordered" evidence="1">
    <location>
        <begin position="262"/>
        <end position="295"/>
    </location>
</feature>
<evidence type="ECO:0000256" key="1">
    <source>
        <dbReference type="SAM" id="MobiDB-lite"/>
    </source>
</evidence>
<dbReference type="AlphaFoldDB" id="A0ABD3P4N6"/>
<protein>
    <recommendedName>
        <fullName evidence="4">Glycosyltransferase family 92 protein</fullName>
    </recommendedName>
</protein>
<dbReference type="EMBL" id="JABMIG020000279">
    <property type="protein sequence ID" value="KAL3782687.1"/>
    <property type="molecule type" value="Genomic_DNA"/>
</dbReference>
<organism evidence="2 3">
    <name type="scientific">Cyclotella cryptica</name>
    <dbReference type="NCBI Taxonomy" id="29204"/>
    <lineage>
        <taxon>Eukaryota</taxon>
        <taxon>Sar</taxon>
        <taxon>Stramenopiles</taxon>
        <taxon>Ochrophyta</taxon>
        <taxon>Bacillariophyta</taxon>
        <taxon>Coscinodiscophyceae</taxon>
        <taxon>Thalassiosirophycidae</taxon>
        <taxon>Stephanodiscales</taxon>
        <taxon>Stephanodiscaceae</taxon>
        <taxon>Cyclotella</taxon>
    </lineage>
</organism>
<comment type="caution">
    <text evidence="2">The sequence shown here is derived from an EMBL/GenBank/DDBJ whole genome shotgun (WGS) entry which is preliminary data.</text>
</comment>
<reference evidence="2 3" key="1">
    <citation type="journal article" date="2020" name="G3 (Bethesda)">
        <title>Improved Reference Genome for Cyclotella cryptica CCMP332, a Model for Cell Wall Morphogenesis, Salinity Adaptation, and Lipid Production in Diatoms (Bacillariophyta).</title>
        <authorList>
            <person name="Roberts W.R."/>
            <person name="Downey K.M."/>
            <person name="Ruck E.C."/>
            <person name="Traller J.C."/>
            <person name="Alverson A.J."/>
        </authorList>
    </citation>
    <scope>NUCLEOTIDE SEQUENCE [LARGE SCALE GENOMIC DNA]</scope>
    <source>
        <strain evidence="2 3">CCMP332</strain>
    </source>
</reference>
<evidence type="ECO:0000313" key="3">
    <source>
        <dbReference type="Proteomes" id="UP001516023"/>
    </source>
</evidence>
<keyword evidence="3" id="KW-1185">Reference proteome</keyword>
<sequence>MPTQSNTCYRSKRIRLPLFLFCYAAAALLIYSNSTLTFLSRLINHNPINNTTTTNHTLWTPQTYLALALAGPRRCHQAPCYILDVLPDPHQPRLFLLMLGLPASDIPRPLRGNVTHVNMMDIRTGQVLRMVQSSSLVNDTHGFALLLTTSTSSHMSVRHILVSCHVLPHHGGTARNAQSESMTYACDMPPHAPWDEITKTTNVVPLRVDVLLAPRNLAATWGMGIDTSSYWNLNGPYRPFYIFGGEEDGEIRTSGLWNSVSRRRRRGGRGVRNEAWDRGPQPPRGDRGTNTTRIPPWVVNEEDNTTTSKRIPKASVCLIGVDYASSQHREIIQYYLTIGFQHVYLGLPLWPTSSLFHETWQHLQDFVYDGTLSIVVSEYAASYIEPERFGRNFTYAPQGHKSSFANTCLLGVRMAGDDLAWVSDMDELLEYRYGNQTTIGEAVEMQLSSRNTSLEDLCGISFASLGGMYPSAGYAQSARIGEKLIAVGRVPDSVSTYGKTLSNVRRVLRVGLHGVAYCENLPPIGATENTTRDSVDINDVNVFRPDIEDIRILHLMDSYNRRSAPWMVEGAKKENWSSYYVRDFSDLVQMELERRTLENRSEALRMNP</sequence>
<name>A0ABD3P4N6_9STRA</name>
<accession>A0ABD3P4N6</accession>
<proteinExistence type="predicted"/>
<evidence type="ECO:0000313" key="2">
    <source>
        <dbReference type="EMBL" id="KAL3782687.1"/>
    </source>
</evidence>
<gene>
    <name evidence="2" type="ORF">HJC23_002587</name>
</gene>
<dbReference type="Proteomes" id="UP001516023">
    <property type="component" value="Unassembled WGS sequence"/>
</dbReference>
<evidence type="ECO:0008006" key="4">
    <source>
        <dbReference type="Google" id="ProtNLM"/>
    </source>
</evidence>